<dbReference type="GO" id="GO:0005794">
    <property type="term" value="C:Golgi apparatus"/>
    <property type="evidence" value="ECO:0007669"/>
    <property type="project" value="TreeGrafter"/>
</dbReference>
<reference evidence="5" key="3">
    <citation type="submission" date="2025-09" db="UniProtKB">
        <authorList>
            <consortium name="Ensembl"/>
        </authorList>
    </citation>
    <scope>IDENTIFICATION</scope>
</reference>
<dbReference type="Pfam" id="PF23210">
    <property type="entry name" value="HEAT_Maestro_2"/>
    <property type="match status" value="2"/>
</dbReference>
<dbReference type="InterPro" id="IPR045206">
    <property type="entry name" value="Maestro_heat-like_prot"/>
</dbReference>
<dbReference type="InterPro" id="IPR011989">
    <property type="entry name" value="ARM-like"/>
</dbReference>
<organism evidence="5 6">
    <name type="scientific">Ursus americanus</name>
    <name type="common">American black bear</name>
    <name type="synonym">Euarctos americanus</name>
    <dbReference type="NCBI Taxonomy" id="9643"/>
    <lineage>
        <taxon>Eukaryota</taxon>
        <taxon>Metazoa</taxon>
        <taxon>Chordata</taxon>
        <taxon>Craniata</taxon>
        <taxon>Vertebrata</taxon>
        <taxon>Euteleostomi</taxon>
        <taxon>Mammalia</taxon>
        <taxon>Eutheria</taxon>
        <taxon>Laurasiatheria</taxon>
        <taxon>Carnivora</taxon>
        <taxon>Caniformia</taxon>
        <taxon>Ursidae</taxon>
        <taxon>Ursus</taxon>
    </lineage>
</organism>
<dbReference type="Proteomes" id="UP000291022">
    <property type="component" value="Unassembled WGS sequence"/>
</dbReference>
<feature type="domain" description="MROH2B-like HEAT-repeats" evidence="3">
    <location>
        <begin position="136"/>
        <end position="272"/>
    </location>
</feature>
<dbReference type="Ensembl" id="ENSUAMT00000040817.1">
    <property type="protein sequence ID" value="ENSUAMP00000036668.1"/>
    <property type="gene ID" value="ENSUAMG00000027778.1"/>
</dbReference>
<feature type="domain" description="Maestro-like HEAT-repeats" evidence="2">
    <location>
        <begin position="298"/>
        <end position="520"/>
    </location>
</feature>
<accession>A0A452SV13</accession>
<dbReference type="InterPro" id="IPR055408">
    <property type="entry name" value="HEAT_MROH2B-like"/>
</dbReference>
<dbReference type="SUPFAM" id="SSF48371">
    <property type="entry name" value="ARM repeat"/>
    <property type="match status" value="1"/>
</dbReference>
<dbReference type="OMA" id="LLYTQEY"/>
<dbReference type="Pfam" id="PF21047">
    <property type="entry name" value="HEAT_Maestro"/>
    <property type="match status" value="1"/>
</dbReference>
<reference evidence="6" key="1">
    <citation type="submission" date="2016-06" db="EMBL/GenBank/DDBJ databases">
        <title>De novo assembly and RNA-Seq shows season-dependent expression and editing in black bear kidneys.</title>
        <authorList>
            <person name="Korstanje R."/>
            <person name="Srivastava A."/>
            <person name="Sarsani V.K."/>
            <person name="Sheehan S.M."/>
            <person name="Seger R.L."/>
            <person name="Barter M.E."/>
            <person name="Lindqvist C."/>
            <person name="Brody L.C."/>
            <person name="Mullikin J.C."/>
        </authorList>
    </citation>
    <scope>NUCLEOTIDE SEQUENCE [LARGE SCALE GENOMIC DNA]</scope>
</reference>
<keyword evidence="1" id="KW-0677">Repeat</keyword>
<keyword evidence="6" id="KW-1185">Reference proteome</keyword>
<dbReference type="Gene3D" id="1.25.10.10">
    <property type="entry name" value="Leucine-rich Repeat Variant"/>
    <property type="match status" value="1"/>
</dbReference>
<name>A0A452SV13_URSAM</name>
<evidence type="ECO:0000259" key="2">
    <source>
        <dbReference type="Pfam" id="PF21047"/>
    </source>
</evidence>
<protein>
    <recommendedName>
        <fullName evidence="7">Maestro heat like repeat family member 8</fullName>
    </recommendedName>
</protein>
<feature type="domain" description="MROH2B-like HEAT-repeats" evidence="3">
    <location>
        <begin position="57"/>
        <end position="126"/>
    </location>
</feature>
<reference evidence="5" key="2">
    <citation type="submission" date="2025-08" db="UniProtKB">
        <authorList>
            <consortium name="Ensembl"/>
        </authorList>
    </citation>
    <scope>IDENTIFICATION</scope>
</reference>
<dbReference type="PANTHER" id="PTHR23120:SF3">
    <property type="entry name" value="MAESTRO HEAT-LIKE REPEAT FAMILY MEMBER 4"/>
    <property type="match status" value="1"/>
</dbReference>
<dbReference type="AlphaFoldDB" id="A0A452SV13"/>
<dbReference type="STRING" id="9643.ENSUAMP00000036668"/>
<dbReference type="InterPro" id="IPR016024">
    <property type="entry name" value="ARM-type_fold"/>
</dbReference>
<evidence type="ECO:0000256" key="1">
    <source>
        <dbReference type="ARBA" id="ARBA00022737"/>
    </source>
</evidence>
<evidence type="ECO:0000313" key="5">
    <source>
        <dbReference type="Ensembl" id="ENSUAMP00000036668.1"/>
    </source>
</evidence>
<evidence type="ECO:0000259" key="4">
    <source>
        <dbReference type="Pfam" id="PF23227"/>
    </source>
</evidence>
<dbReference type="InterPro" id="IPR048465">
    <property type="entry name" value="Maestro-like_HEAT"/>
</dbReference>
<sequence>ALLGKIRAMSVLQKNVVLDTIHHSWEGAQDELPNLIHPSPSGGLPHPLLPAQHLLRPSSSQTFLFHIYGLILKECASEELVRRHVADLLELSHQSASQREGIAAAIGIVSSSHLQAVWTVLEHLGRTRFLRTAFMSPDCQDNILKTSFLSAAVRLTKALKQENRSQSYKFTQIPELIQCLLCVLQKEPNFLATLHRQKIILVIVGLSKLRPSLQPMVKSQILQTCLWSLFTLPPLEKLKSCLPPLDPAPDVMVTALYKHSMEALDLLLRSFISENKSMDEMCFLLQHTEPWLQSDKSHERKRVAQTIFLLLKYVADYVTLTEEATPSVLGHHLGLLALLWRDKDPVTRSHSRQCIYLLLQLLTQQRGDTEQFMHLNKMKTFEAKARRESEMKFYNVVKVGLSDLTVAQRTQLILALLEGLCSHSHPKCDLASQLLLMMFEDRSIKAEQVAEVLQGLFQELPSIAFQSVLQTAMKVVTVLGTQYTQETVEVILSLCHPSDRQVLPLWKALAGNTRLARKVLTLLYGKLKLRPSKELIRLSQQAELISLLALGTIYELLYTREYKPTVRWAFAGILMGLLTQLHYLFELDAVEGISDYQEDILEIKPLGPCRTCLEALKGLFWTTNYWEVFAYLKLRRVTLLASIPHGTSGPRVCLSSDRAMVHYDCELKAVLGQAVISLKSPEERDNIVAILIITEFLNSRELTQYVSRRAVDNFLSLGLSNPNQLVRAVSLKGLSSILMHPKKVVLLRNRLAGLLDGFVKPEPKDLMGLMEILGDILHRLGTQGIGPASLKMAQHLLPLFEDEQAPVRGGAIFLFGDVIYSGGKKYRQVLKSFAFQALVPLLFHLVDSCPKVVMVSALLTFLRCAILLKWEFRKELFGKLAWGHGLGAENDIFIYMVESNFGNYHQFLMQALMYLASPHKNLKHTAMKFIGRCRLALLCLRVNVEVLKQDPDSVSRRFYQSFLEDISELSHFVTR</sequence>
<dbReference type="Pfam" id="PF23227">
    <property type="entry name" value="HEAT_MROH2B_C"/>
    <property type="match status" value="1"/>
</dbReference>
<dbReference type="PANTHER" id="PTHR23120">
    <property type="entry name" value="MAESTRO-RELATED HEAT DOMAIN-CONTAINING"/>
    <property type="match status" value="1"/>
</dbReference>
<dbReference type="GeneTree" id="ENSGT00940000163743"/>
<feature type="domain" description="Maestro/Maestro-like HEAT-repeats" evidence="4">
    <location>
        <begin position="714"/>
        <end position="932"/>
    </location>
</feature>
<evidence type="ECO:0000313" key="6">
    <source>
        <dbReference type="Proteomes" id="UP000291022"/>
    </source>
</evidence>
<dbReference type="InterPro" id="IPR055406">
    <property type="entry name" value="HEAT_Maestro"/>
</dbReference>
<evidence type="ECO:0008006" key="7">
    <source>
        <dbReference type="Google" id="ProtNLM"/>
    </source>
</evidence>
<evidence type="ECO:0000259" key="3">
    <source>
        <dbReference type="Pfam" id="PF23210"/>
    </source>
</evidence>
<proteinExistence type="predicted"/>